<dbReference type="PANTHER" id="PTHR42760">
    <property type="entry name" value="SHORT-CHAIN DEHYDROGENASES/REDUCTASES FAMILY MEMBER"/>
    <property type="match status" value="1"/>
</dbReference>
<dbReference type="GO" id="GO:0030497">
    <property type="term" value="P:fatty acid elongation"/>
    <property type="evidence" value="ECO:0007669"/>
    <property type="project" value="TreeGrafter"/>
</dbReference>
<comment type="similarity">
    <text evidence="1">Belongs to the short-chain dehydrogenases/reductases (SDR) family.</text>
</comment>
<dbReference type="PRINTS" id="PR00080">
    <property type="entry name" value="SDRFAMILY"/>
</dbReference>
<dbReference type="Proteomes" id="UP000442714">
    <property type="component" value="Unassembled WGS sequence"/>
</dbReference>
<protein>
    <submittedName>
        <fullName evidence="2">SDR family oxidoreductase</fullName>
    </submittedName>
</protein>
<dbReference type="Gene3D" id="3.40.50.720">
    <property type="entry name" value="NAD(P)-binding Rossmann-like Domain"/>
    <property type="match status" value="1"/>
</dbReference>
<evidence type="ECO:0000313" key="3">
    <source>
        <dbReference type="Proteomes" id="UP000442714"/>
    </source>
</evidence>
<dbReference type="EMBL" id="WTYX01000001">
    <property type="protein sequence ID" value="MXO89912.1"/>
    <property type="molecule type" value="Genomic_DNA"/>
</dbReference>
<dbReference type="Pfam" id="PF13561">
    <property type="entry name" value="adh_short_C2"/>
    <property type="match status" value="1"/>
</dbReference>
<dbReference type="RefSeq" id="WP_160603421.1">
    <property type="nucleotide sequence ID" value="NZ_WTYX01000001.1"/>
</dbReference>
<dbReference type="GO" id="GO:0016616">
    <property type="term" value="F:oxidoreductase activity, acting on the CH-OH group of donors, NAD or NADP as acceptor"/>
    <property type="evidence" value="ECO:0007669"/>
    <property type="project" value="TreeGrafter"/>
</dbReference>
<evidence type="ECO:0000313" key="2">
    <source>
        <dbReference type="EMBL" id="MXO89912.1"/>
    </source>
</evidence>
<comment type="caution">
    <text evidence="2">The sequence shown here is derived from an EMBL/GenBank/DDBJ whole genome shotgun (WGS) entry which is preliminary data.</text>
</comment>
<dbReference type="FunFam" id="3.40.50.720:FF:000084">
    <property type="entry name" value="Short-chain dehydrogenase reductase"/>
    <property type="match status" value="1"/>
</dbReference>
<dbReference type="InterPro" id="IPR002347">
    <property type="entry name" value="SDR_fam"/>
</dbReference>
<dbReference type="CDD" id="cd05233">
    <property type="entry name" value="SDR_c"/>
    <property type="match status" value="1"/>
</dbReference>
<dbReference type="PROSITE" id="PS00061">
    <property type="entry name" value="ADH_SHORT"/>
    <property type="match status" value="1"/>
</dbReference>
<name>A0A844ZRG8_9SPHN</name>
<keyword evidence="3" id="KW-1185">Reference proteome</keyword>
<accession>A0A844ZRG8</accession>
<dbReference type="PRINTS" id="PR00081">
    <property type="entry name" value="GDHRDH"/>
</dbReference>
<organism evidence="2 3">
    <name type="scientific">Pontixanthobacter aquaemixtae</name>
    <dbReference type="NCBI Taxonomy" id="1958940"/>
    <lineage>
        <taxon>Bacteria</taxon>
        <taxon>Pseudomonadati</taxon>
        <taxon>Pseudomonadota</taxon>
        <taxon>Alphaproteobacteria</taxon>
        <taxon>Sphingomonadales</taxon>
        <taxon>Erythrobacteraceae</taxon>
        <taxon>Pontixanthobacter</taxon>
    </lineage>
</organism>
<gene>
    <name evidence="2" type="ORF">GRI41_03685</name>
</gene>
<reference evidence="2 3" key="1">
    <citation type="submission" date="2019-12" db="EMBL/GenBank/DDBJ databases">
        <title>Genomic-based taxomic classification of the family Erythrobacteraceae.</title>
        <authorList>
            <person name="Xu L."/>
        </authorList>
    </citation>
    <scope>NUCLEOTIDE SEQUENCE [LARGE SCALE GENOMIC DNA]</scope>
    <source>
        <strain evidence="2 3">KCTC 52763</strain>
    </source>
</reference>
<proteinExistence type="inferred from homology"/>
<dbReference type="NCBIfam" id="NF005853">
    <property type="entry name" value="PRK07774.1"/>
    <property type="match status" value="1"/>
</dbReference>
<dbReference type="InterPro" id="IPR020904">
    <property type="entry name" value="Sc_DH/Rdtase_CS"/>
</dbReference>
<sequence>MTEFSLEQFSLGGKVAVVTGAGGRGNSIGRAYAKGLASAGASVVVADLNLEGANAVADEITSSGGSAIAVAVDVAEEASTKAMAAAATEAFGGVDILVNNAALMVDISYDSLETVGMEEWRKAFSVNLDGALLCSRAVVPSMRERGGGAIVNQTSGGAFPASGLYGVTKLALVGLTTSLAKQFGKDNITCNAIAPGNVASDAGKMLAPDGSPFLQFLENVVATKAQGQPDELVGTLLLLCSDAGKWITGQTINVDGGWIMRS</sequence>
<dbReference type="OrthoDB" id="9789398at2"/>
<dbReference type="InterPro" id="IPR036291">
    <property type="entry name" value="NAD(P)-bd_dom_sf"/>
</dbReference>
<dbReference type="SUPFAM" id="SSF51735">
    <property type="entry name" value="NAD(P)-binding Rossmann-fold domains"/>
    <property type="match status" value="1"/>
</dbReference>
<dbReference type="AlphaFoldDB" id="A0A844ZRG8"/>
<evidence type="ECO:0000256" key="1">
    <source>
        <dbReference type="ARBA" id="ARBA00006484"/>
    </source>
</evidence>
<dbReference type="PANTHER" id="PTHR42760:SF40">
    <property type="entry name" value="3-OXOACYL-[ACYL-CARRIER-PROTEIN] REDUCTASE, CHLOROPLASTIC"/>
    <property type="match status" value="1"/>
</dbReference>